<keyword evidence="1" id="KW-0472">Membrane</keyword>
<dbReference type="PANTHER" id="PTHR31876">
    <property type="entry name" value="COV-LIKE PROTEIN 1"/>
    <property type="match status" value="1"/>
</dbReference>
<dbReference type="GeneID" id="94688508"/>
<dbReference type="PANTHER" id="PTHR31876:SF26">
    <property type="entry name" value="PROTEIN LIKE COV 2"/>
    <property type="match status" value="1"/>
</dbReference>
<dbReference type="RefSeq" id="WP_022994902.1">
    <property type="nucleotide sequence ID" value="NZ_CBDDTQ010000006.1"/>
</dbReference>
<keyword evidence="1" id="KW-1133">Transmembrane helix</keyword>
<dbReference type="Pfam" id="PF04367">
    <property type="entry name" value="DUF502"/>
    <property type="match status" value="1"/>
</dbReference>
<name>A0A9Q3W343_9GAMM</name>
<evidence type="ECO:0000313" key="3">
    <source>
        <dbReference type="Proteomes" id="UP001107961"/>
    </source>
</evidence>
<proteinExistence type="predicted"/>
<dbReference type="InterPro" id="IPR007462">
    <property type="entry name" value="COV1-like"/>
</dbReference>
<gene>
    <name evidence="2" type="ORF">LZG35_06850</name>
</gene>
<feature type="transmembrane region" description="Helical" evidence="1">
    <location>
        <begin position="15"/>
        <end position="36"/>
    </location>
</feature>
<dbReference type="KEGG" id="axe:P40_19595"/>
<reference evidence="2" key="1">
    <citation type="submission" date="2022-01" db="EMBL/GenBank/DDBJ databases">
        <authorList>
            <person name="Karlyshev A.V."/>
            <person name="Jaspars M."/>
        </authorList>
    </citation>
    <scope>NUCLEOTIDE SEQUENCE</scope>
    <source>
        <strain evidence="2">AGSA3-2</strain>
    </source>
</reference>
<accession>A0A9Q3W343</accession>
<keyword evidence="1" id="KW-0812">Transmembrane</keyword>
<sequence>MKADRGFWFFVRKSLIGGVIILLPISIIAFFFKWLYDAVTSLIAPFTRFVVHTFGLPKFAADWVVVAVLVVFCFLVGTLVATRLGSWLWQRFEARTMIRLPGYRLVKEIILQVFGKDEDSPFHRGEVAQIWLYGRQADVSVMGLITSHHGNGRVTVFVPTGPNPTTGFIYHVHEDLVTRHPQVGVEQMMKSVVACGAGSGQLLRGDSDGSEIRGEQS</sequence>
<keyword evidence="3" id="KW-1185">Reference proteome</keyword>
<dbReference type="AlphaFoldDB" id="A0A9Q3W343"/>
<evidence type="ECO:0000256" key="1">
    <source>
        <dbReference type="SAM" id="Phobius"/>
    </source>
</evidence>
<organism evidence="2 3">
    <name type="scientific">Alloalcanivorax xenomutans</name>
    <dbReference type="NCBI Taxonomy" id="1094342"/>
    <lineage>
        <taxon>Bacteria</taxon>
        <taxon>Pseudomonadati</taxon>
        <taxon>Pseudomonadota</taxon>
        <taxon>Gammaproteobacteria</taxon>
        <taxon>Oceanospirillales</taxon>
        <taxon>Alcanivoracaceae</taxon>
        <taxon>Alloalcanivorax</taxon>
    </lineage>
</organism>
<dbReference type="EMBL" id="JAJVKT010000006">
    <property type="protein sequence ID" value="MCE7508353.1"/>
    <property type="molecule type" value="Genomic_DNA"/>
</dbReference>
<feature type="transmembrane region" description="Helical" evidence="1">
    <location>
        <begin position="63"/>
        <end position="89"/>
    </location>
</feature>
<dbReference type="Proteomes" id="UP001107961">
    <property type="component" value="Unassembled WGS sequence"/>
</dbReference>
<protein>
    <submittedName>
        <fullName evidence="2">DUF502 domain-containing protein</fullName>
    </submittedName>
</protein>
<evidence type="ECO:0000313" key="2">
    <source>
        <dbReference type="EMBL" id="MCE7508353.1"/>
    </source>
</evidence>
<comment type="caution">
    <text evidence="2">The sequence shown here is derived from an EMBL/GenBank/DDBJ whole genome shotgun (WGS) entry which is preliminary data.</text>
</comment>